<keyword evidence="4" id="KW-1185">Reference proteome</keyword>
<dbReference type="Proteomes" id="UP001370490">
    <property type="component" value="Unassembled WGS sequence"/>
</dbReference>
<evidence type="ECO:0000256" key="2">
    <source>
        <dbReference type="ARBA" id="ARBA00022679"/>
    </source>
</evidence>
<evidence type="ECO:0000256" key="1">
    <source>
        <dbReference type="ARBA" id="ARBA00009995"/>
    </source>
</evidence>
<comment type="caution">
    <text evidence="3">The sequence shown here is derived from an EMBL/GenBank/DDBJ whole genome shotgun (WGS) entry which is preliminary data.</text>
</comment>
<gene>
    <name evidence="3" type="ORF">RJ641_014751</name>
</gene>
<sequence length="469" mass="51842">MSHVLLFPYPSSGHIIPLLDLSHQLVKRGLSITFLITPPNLSLLQPLLSSHPSSIHPLTLSPPEPTTGTSSPPGLYHKILALRQLQNPVIEWFHSHHSPPVAIISDFFLGWTQELSAELGIPRLVFCPSGAFGISVYNSEWRDFPRTAADASNDDEIEDSMLTLSDVPSSPVYPWWQLYGILRSQADGEAHGKVFRENILANLVSWGAVFNSFTELERVYIEHIKKEMGHDRVWAVGPLLPRGNDVDQASERGGVSSVPAHDVLTWLDKWQNDSVVYICFGSREAPTSQQSYALAVALEASGVPFVWCVRDGQKEHAANDERIMPEGFEDRVAERGFIIKGWAPQVPILNHRAVGMFLTHCGWNSTLEGISAGVTMLTWPLGADQFTNAKLLVDQLGMGVRVHEGHKKVPDSAALTRILAESVSRAGLVKPRVMELRDKAKSAVNGGSSDKELDELVQCLNELKVRKKK</sequence>
<evidence type="ECO:0000313" key="4">
    <source>
        <dbReference type="Proteomes" id="UP001370490"/>
    </source>
</evidence>
<name>A0AAN8V439_9MAGN</name>
<reference evidence="3 4" key="1">
    <citation type="submission" date="2023-12" db="EMBL/GenBank/DDBJ databases">
        <title>A high-quality genome assembly for Dillenia turbinata (Dilleniales).</title>
        <authorList>
            <person name="Chanderbali A."/>
        </authorList>
    </citation>
    <scope>NUCLEOTIDE SEQUENCE [LARGE SCALE GENOMIC DNA]</scope>
    <source>
        <strain evidence="3">LSX21</strain>
        <tissue evidence="3">Leaf</tissue>
    </source>
</reference>
<dbReference type="CDD" id="cd03784">
    <property type="entry name" value="GT1_Gtf-like"/>
    <property type="match status" value="1"/>
</dbReference>
<dbReference type="AlphaFoldDB" id="A0AAN8V439"/>
<dbReference type="InterPro" id="IPR002213">
    <property type="entry name" value="UDP_glucos_trans"/>
</dbReference>
<proteinExistence type="inferred from homology"/>
<keyword evidence="2" id="KW-0808">Transferase</keyword>
<dbReference type="Pfam" id="PF00201">
    <property type="entry name" value="UDPGT"/>
    <property type="match status" value="1"/>
</dbReference>
<accession>A0AAN8V439</accession>
<dbReference type="GO" id="GO:0035251">
    <property type="term" value="F:UDP-glucosyltransferase activity"/>
    <property type="evidence" value="ECO:0007669"/>
    <property type="project" value="TreeGrafter"/>
</dbReference>
<dbReference type="FunFam" id="3.40.50.2000:FF:000064">
    <property type="entry name" value="Glycosyltransferase"/>
    <property type="match status" value="1"/>
</dbReference>
<protein>
    <submittedName>
        <fullName evidence="3">UDP-glucuronosyl/UDP-glucosyltransferase</fullName>
    </submittedName>
</protein>
<organism evidence="3 4">
    <name type="scientific">Dillenia turbinata</name>
    <dbReference type="NCBI Taxonomy" id="194707"/>
    <lineage>
        <taxon>Eukaryota</taxon>
        <taxon>Viridiplantae</taxon>
        <taxon>Streptophyta</taxon>
        <taxon>Embryophyta</taxon>
        <taxon>Tracheophyta</taxon>
        <taxon>Spermatophyta</taxon>
        <taxon>Magnoliopsida</taxon>
        <taxon>eudicotyledons</taxon>
        <taxon>Gunneridae</taxon>
        <taxon>Pentapetalae</taxon>
        <taxon>Dilleniales</taxon>
        <taxon>Dilleniaceae</taxon>
        <taxon>Dillenia</taxon>
    </lineage>
</organism>
<evidence type="ECO:0000313" key="3">
    <source>
        <dbReference type="EMBL" id="KAK6921073.1"/>
    </source>
</evidence>
<comment type="similarity">
    <text evidence="1">Belongs to the UDP-glycosyltransferase family.</text>
</comment>
<dbReference type="PANTHER" id="PTHR48047:SF118">
    <property type="entry name" value="HEXOSYLTRANSFERASE-RELATED"/>
    <property type="match status" value="1"/>
</dbReference>
<dbReference type="Gene3D" id="3.40.50.2000">
    <property type="entry name" value="Glycogen Phosphorylase B"/>
    <property type="match status" value="2"/>
</dbReference>
<dbReference type="SUPFAM" id="SSF53756">
    <property type="entry name" value="UDP-Glycosyltransferase/glycogen phosphorylase"/>
    <property type="match status" value="1"/>
</dbReference>
<dbReference type="EMBL" id="JBAMMX010000020">
    <property type="protein sequence ID" value="KAK6921073.1"/>
    <property type="molecule type" value="Genomic_DNA"/>
</dbReference>
<dbReference type="PANTHER" id="PTHR48047">
    <property type="entry name" value="GLYCOSYLTRANSFERASE"/>
    <property type="match status" value="1"/>
</dbReference>